<dbReference type="GeneID" id="36548753"/>
<sequence length="268" mass="30611">MYDSELPAENLNKNPPVLFLLRPQNIITEHPIDFDDDFFTRPTEAGVPEDDPSPATQVKKILDDEGIFFHRGVSLSQYIEDWAMDGYLRCFPTGCPNLATFCGIQGVGTPHALNAETRGFQRYRGFFNIRWETRIYEYGKKNPNGVWVSLHSIVTAMRCRAYQPATFDEDAILVGDAEQSQNGEPEPDCEDKLAFKDEKRFPVMMVSLVGPQHVRALYACMDAKRLSQPTKLLCVTAPASFSVTRWWREIKNRLRRATGKGLKHYRNT</sequence>
<accession>A0A2I1D3E6</accession>
<reference evidence="1" key="1">
    <citation type="submission" date="2016-12" db="EMBL/GenBank/DDBJ databases">
        <title>The genomes of Aspergillus section Nigri reveals drivers in fungal speciation.</title>
        <authorList>
            <consortium name="DOE Joint Genome Institute"/>
            <person name="Vesth T.C."/>
            <person name="Nybo J."/>
            <person name="Theobald S."/>
            <person name="Brandl J."/>
            <person name="Frisvad J.C."/>
            <person name="Nielsen K.F."/>
            <person name="Lyhne E.K."/>
            <person name="Kogle M.E."/>
            <person name="Kuo A."/>
            <person name="Riley R."/>
            <person name="Clum A."/>
            <person name="Nolan M."/>
            <person name="Lipzen A."/>
            <person name="Salamov A."/>
            <person name="Henrissat B."/>
            <person name="Wiebenga A."/>
            <person name="De vries R.P."/>
            <person name="Grigoriev I.V."/>
            <person name="Mortensen U.H."/>
            <person name="Andersen M.R."/>
            <person name="Baker S.E."/>
        </authorList>
    </citation>
    <scope>NUCLEOTIDE SEQUENCE</scope>
    <source>
        <strain evidence="1">IBT 28561</strain>
    </source>
</reference>
<name>A0A2I1D3E6_ASPC2</name>
<evidence type="ECO:0000313" key="2">
    <source>
        <dbReference type="Proteomes" id="UP000234254"/>
    </source>
</evidence>
<dbReference type="VEuPathDB" id="FungiDB:P168DRAFT_327343"/>
<dbReference type="RefSeq" id="XP_024692979.1">
    <property type="nucleotide sequence ID" value="XM_024841229.1"/>
</dbReference>
<protein>
    <submittedName>
        <fullName evidence="1">Uncharacterized protein</fullName>
    </submittedName>
</protein>
<dbReference type="EMBL" id="MSFM01000006">
    <property type="protein sequence ID" value="PKY04385.1"/>
    <property type="molecule type" value="Genomic_DNA"/>
</dbReference>
<keyword evidence="2" id="KW-1185">Reference proteome</keyword>
<comment type="caution">
    <text evidence="1">The sequence shown here is derived from an EMBL/GenBank/DDBJ whole genome shotgun (WGS) entry which is preliminary data.</text>
</comment>
<evidence type="ECO:0000313" key="1">
    <source>
        <dbReference type="EMBL" id="PKY04385.1"/>
    </source>
</evidence>
<dbReference type="Proteomes" id="UP000234254">
    <property type="component" value="Unassembled WGS sequence"/>
</dbReference>
<dbReference type="OrthoDB" id="4436899at2759"/>
<proteinExistence type="predicted"/>
<dbReference type="AlphaFoldDB" id="A0A2I1D3E6"/>
<gene>
    <name evidence="1" type="ORF">P168DRAFT_327343</name>
</gene>
<organism evidence="1 2">
    <name type="scientific">Aspergillus campestris (strain IBT 28561)</name>
    <dbReference type="NCBI Taxonomy" id="1392248"/>
    <lineage>
        <taxon>Eukaryota</taxon>
        <taxon>Fungi</taxon>
        <taxon>Dikarya</taxon>
        <taxon>Ascomycota</taxon>
        <taxon>Pezizomycotina</taxon>
        <taxon>Eurotiomycetes</taxon>
        <taxon>Eurotiomycetidae</taxon>
        <taxon>Eurotiales</taxon>
        <taxon>Aspergillaceae</taxon>
        <taxon>Aspergillus</taxon>
        <taxon>Aspergillus subgen. Circumdati</taxon>
    </lineage>
</organism>